<proteinExistence type="predicted"/>
<keyword evidence="2" id="KW-1185">Reference proteome</keyword>
<protein>
    <submittedName>
        <fullName evidence="1">Uncharacterized protein</fullName>
    </submittedName>
</protein>
<dbReference type="OrthoDB" id="7871347at2"/>
<dbReference type="AlphaFoldDB" id="A0A238K731"/>
<dbReference type="Proteomes" id="UP000207598">
    <property type="component" value="Unassembled WGS sequence"/>
</dbReference>
<reference evidence="1 2" key="1">
    <citation type="submission" date="2017-05" db="EMBL/GenBank/DDBJ databases">
        <authorList>
            <person name="Song R."/>
            <person name="Chenine A.L."/>
            <person name="Ruprecht R.M."/>
        </authorList>
    </citation>
    <scope>NUCLEOTIDE SEQUENCE [LARGE SCALE GENOMIC DNA]</scope>
    <source>
        <strain evidence="1 2">CECT 8898</strain>
    </source>
</reference>
<organism evidence="1 2">
    <name type="scientific">Maliponia aquimaris</name>
    <dbReference type="NCBI Taxonomy" id="1673631"/>
    <lineage>
        <taxon>Bacteria</taxon>
        <taxon>Pseudomonadati</taxon>
        <taxon>Pseudomonadota</taxon>
        <taxon>Alphaproteobacteria</taxon>
        <taxon>Rhodobacterales</taxon>
        <taxon>Paracoccaceae</taxon>
        <taxon>Maliponia</taxon>
    </lineage>
</organism>
<accession>A0A238K731</accession>
<dbReference type="EMBL" id="FXYF01000004">
    <property type="protein sequence ID" value="SMX38613.1"/>
    <property type="molecule type" value="Genomic_DNA"/>
</dbReference>
<gene>
    <name evidence="1" type="ORF">MAA8898_01631</name>
</gene>
<sequence>MSTEIDAATTECSFVEVLTDDRSGTVYGYRLTGASAGPQVVVAGMCRTAEDIFERFLALPTLPWMRGTLTLVRLDCFDEATEGAMSLGPVDCTVVLPWVSEDTVDLGTLRRGYYNVLRICAGLGMIQGRGVFRRPVTTA</sequence>
<dbReference type="RefSeq" id="WP_094020482.1">
    <property type="nucleotide sequence ID" value="NZ_FXYF01000004.1"/>
</dbReference>
<evidence type="ECO:0000313" key="2">
    <source>
        <dbReference type="Proteomes" id="UP000207598"/>
    </source>
</evidence>
<evidence type="ECO:0000313" key="1">
    <source>
        <dbReference type="EMBL" id="SMX38613.1"/>
    </source>
</evidence>
<name>A0A238K731_9RHOB</name>